<keyword evidence="1" id="KW-0597">Phosphoprotein</keyword>
<accession>A0A7C0U4C7</accession>
<dbReference type="EMBL" id="DRBS01000376">
    <property type="protein sequence ID" value="HDD45213.1"/>
    <property type="molecule type" value="Genomic_DNA"/>
</dbReference>
<dbReference type="InterPro" id="IPR037038">
    <property type="entry name" value="HepT-like_sf"/>
</dbReference>
<dbReference type="GO" id="GO:0110001">
    <property type="term" value="C:toxin-antitoxin complex"/>
    <property type="evidence" value="ECO:0007669"/>
    <property type="project" value="InterPro"/>
</dbReference>
<dbReference type="Pfam" id="PF01934">
    <property type="entry name" value="HepT-like"/>
    <property type="match status" value="1"/>
</dbReference>
<dbReference type="GO" id="GO:0016787">
    <property type="term" value="F:hydrolase activity"/>
    <property type="evidence" value="ECO:0007669"/>
    <property type="project" value="UniProtKB-KW"/>
</dbReference>
<evidence type="ECO:0000256" key="1">
    <source>
        <dbReference type="ARBA" id="ARBA00022553"/>
    </source>
</evidence>
<dbReference type="Gene3D" id="1.20.120.580">
    <property type="entry name" value="bsu32300-like"/>
    <property type="match status" value="1"/>
</dbReference>
<evidence type="ECO:0000256" key="3">
    <source>
        <dbReference type="ARBA" id="ARBA00022722"/>
    </source>
</evidence>
<keyword evidence="2" id="KW-1277">Toxin-antitoxin system</keyword>
<keyword evidence="5" id="KW-0378">Hydrolase</keyword>
<evidence type="ECO:0000313" key="7">
    <source>
        <dbReference type="EMBL" id="HDD45213.1"/>
    </source>
</evidence>
<evidence type="ECO:0000256" key="6">
    <source>
        <dbReference type="ARBA" id="ARBA00024207"/>
    </source>
</evidence>
<dbReference type="Proteomes" id="UP000886289">
    <property type="component" value="Unassembled WGS sequence"/>
</dbReference>
<organism evidence="7">
    <name type="scientific">Desulfofervidus auxilii</name>
    <dbReference type="NCBI Taxonomy" id="1621989"/>
    <lineage>
        <taxon>Bacteria</taxon>
        <taxon>Pseudomonadati</taxon>
        <taxon>Thermodesulfobacteriota</taxon>
        <taxon>Candidatus Desulfofervidia</taxon>
        <taxon>Candidatus Desulfofervidales</taxon>
        <taxon>Candidatus Desulfofervidaceae</taxon>
        <taxon>Candidatus Desulfofervidus</taxon>
    </lineage>
</organism>
<dbReference type="GO" id="GO:0000166">
    <property type="term" value="F:nucleotide binding"/>
    <property type="evidence" value="ECO:0007669"/>
    <property type="project" value="UniProtKB-KW"/>
</dbReference>
<dbReference type="GO" id="GO:0004540">
    <property type="term" value="F:RNA nuclease activity"/>
    <property type="evidence" value="ECO:0007669"/>
    <property type="project" value="InterPro"/>
</dbReference>
<evidence type="ECO:0000256" key="5">
    <source>
        <dbReference type="ARBA" id="ARBA00022801"/>
    </source>
</evidence>
<evidence type="ECO:0000256" key="2">
    <source>
        <dbReference type="ARBA" id="ARBA00022649"/>
    </source>
</evidence>
<reference evidence="7" key="1">
    <citation type="journal article" date="2020" name="mSystems">
        <title>Genome- and Community-Level Interaction Insights into Carbon Utilization and Element Cycling Functions of Hydrothermarchaeota in Hydrothermal Sediment.</title>
        <authorList>
            <person name="Zhou Z."/>
            <person name="Liu Y."/>
            <person name="Xu W."/>
            <person name="Pan J."/>
            <person name="Luo Z.H."/>
            <person name="Li M."/>
        </authorList>
    </citation>
    <scope>NUCLEOTIDE SEQUENCE [LARGE SCALE GENOMIC DNA]</scope>
    <source>
        <strain evidence="7">HyVt-233</strain>
    </source>
</reference>
<keyword evidence="4" id="KW-0547">Nucleotide-binding</keyword>
<comment type="caution">
    <text evidence="7">The sequence shown here is derived from an EMBL/GenBank/DDBJ whole genome shotgun (WGS) entry which is preliminary data.</text>
</comment>
<evidence type="ECO:0000256" key="4">
    <source>
        <dbReference type="ARBA" id="ARBA00022741"/>
    </source>
</evidence>
<dbReference type="InterPro" id="IPR051813">
    <property type="entry name" value="HepT_RNase_toxin"/>
</dbReference>
<dbReference type="PANTHER" id="PTHR34139:SF1">
    <property type="entry name" value="RNASE MJ1380-RELATED"/>
    <property type="match status" value="1"/>
</dbReference>
<dbReference type="AlphaFoldDB" id="A0A7C0U4C7"/>
<dbReference type="InterPro" id="IPR008201">
    <property type="entry name" value="HepT-like"/>
</dbReference>
<keyword evidence="3" id="KW-0540">Nuclease</keyword>
<sequence length="121" mass="14305">MSKRDTGLYLKDILDAIEAIKNFVEGMDFESFQKDDKTSSAVIRKFEIIGEATRNIPQDIRKAYSDIPWKEMVGFRDKLIHFYFGIKYEIVWDTIKSRLPELKTKIERVLKDITIKRVTKK</sequence>
<dbReference type="PANTHER" id="PTHR34139">
    <property type="entry name" value="UPF0331 PROTEIN MJ0127"/>
    <property type="match status" value="1"/>
</dbReference>
<gene>
    <name evidence="7" type="ORF">ENG63_10210</name>
</gene>
<protein>
    <submittedName>
        <fullName evidence="7">DUF86 domain-containing protein</fullName>
    </submittedName>
</protein>
<proteinExistence type="inferred from homology"/>
<name>A0A7C0U4C7_DESA2</name>
<comment type="similarity">
    <text evidence="6">Belongs to the HepT RNase toxin family.</text>
</comment>